<comment type="caution">
    <text evidence="6">The sequence shown here is derived from an EMBL/GenBank/DDBJ whole genome shotgun (WGS) entry which is preliminary data.</text>
</comment>
<dbReference type="Proteomes" id="UP001295423">
    <property type="component" value="Unassembled WGS sequence"/>
</dbReference>
<dbReference type="GO" id="GO:0005737">
    <property type="term" value="C:cytoplasm"/>
    <property type="evidence" value="ECO:0007669"/>
    <property type="project" value="UniProtKB-SubCell"/>
</dbReference>
<feature type="compositionally biased region" description="Low complexity" evidence="5">
    <location>
        <begin position="35"/>
        <end position="50"/>
    </location>
</feature>
<dbReference type="SUPFAM" id="SSF52540">
    <property type="entry name" value="P-loop containing nucleoside triphosphate hydrolases"/>
    <property type="match status" value="2"/>
</dbReference>
<dbReference type="InterPro" id="IPR051185">
    <property type="entry name" value="ASPM"/>
</dbReference>
<dbReference type="InterPro" id="IPR027417">
    <property type="entry name" value="P-loop_NTPase"/>
</dbReference>
<protein>
    <recommendedName>
        <fullName evidence="8">Calmodulin</fullName>
    </recommendedName>
</protein>
<evidence type="ECO:0000256" key="2">
    <source>
        <dbReference type="ARBA" id="ARBA00022490"/>
    </source>
</evidence>
<dbReference type="PANTHER" id="PTHR22706:SF1">
    <property type="entry name" value="ASSEMBLY FACTOR FOR SPINDLE MICROTUBULES"/>
    <property type="match status" value="1"/>
</dbReference>
<keyword evidence="7" id="KW-1185">Reference proteome</keyword>
<feature type="compositionally biased region" description="Acidic residues" evidence="5">
    <location>
        <begin position="537"/>
        <end position="549"/>
    </location>
</feature>
<evidence type="ECO:0000256" key="5">
    <source>
        <dbReference type="SAM" id="MobiDB-lite"/>
    </source>
</evidence>
<gene>
    <name evidence="6" type="ORF">CYCCA115_LOCUS15579</name>
</gene>
<feature type="compositionally biased region" description="Polar residues" evidence="5">
    <location>
        <begin position="77"/>
        <end position="91"/>
    </location>
</feature>
<feature type="region of interest" description="Disordered" evidence="5">
    <location>
        <begin position="1"/>
        <end position="137"/>
    </location>
</feature>
<dbReference type="PANTHER" id="PTHR22706">
    <property type="entry name" value="ASSEMBLY FACTOR FOR SPINDLE MICROTUBULES"/>
    <property type="match status" value="1"/>
</dbReference>
<feature type="compositionally biased region" description="Polar residues" evidence="5">
    <location>
        <begin position="1730"/>
        <end position="1743"/>
    </location>
</feature>
<dbReference type="GO" id="GO:0000922">
    <property type="term" value="C:spindle pole"/>
    <property type="evidence" value="ECO:0007669"/>
    <property type="project" value="TreeGrafter"/>
</dbReference>
<keyword evidence="3" id="KW-0677">Repeat</keyword>
<dbReference type="GO" id="GO:0005516">
    <property type="term" value="F:calmodulin binding"/>
    <property type="evidence" value="ECO:0007669"/>
    <property type="project" value="UniProtKB-KW"/>
</dbReference>
<dbReference type="Gene3D" id="1.20.5.190">
    <property type="match status" value="4"/>
</dbReference>
<evidence type="ECO:0000256" key="4">
    <source>
        <dbReference type="ARBA" id="ARBA00022860"/>
    </source>
</evidence>
<dbReference type="SMART" id="SM00015">
    <property type="entry name" value="IQ"/>
    <property type="match status" value="16"/>
</dbReference>
<comment type="subcellular location">
    <subcellularLocation>
        <location evidence="1">Cytoplasm</location>
    </subcellularLocation>
</comment>
<organism evidence="6 7">
    <name type="scientific">Cylindrotheca closterium</name>
    <dbReference type="NCBI Taxonomy" id="2856"/>
    <lineage>
        <taxon>Eukaryota</taxon>
        <taxon>Sar</taxon>
        <taxon>Stramenopiles</taxon>
        <taxon>Ochrophyta</taxon>
        <taxon>Bacillariophyta</taxon>
        <taxon>Bacillariophyceae</taxon>
        <taxon>Bacillariophycidae</taxon>
        <taxon>Bacillariales</taxon>
        <taxon>Bacillariaceae</taxon>
        <taxon>Cylindrotheca</taxon>
    </lineage>
</organism>
<feature type="compositionally biased region" description="Basic and acidic residues" evidence="5">
    <location>
        <begin position="895"/>
        <end position="908"/>
    </location>
</feature>
<dbReference type="Pfam" id="PF00612">
    <property type="entry name" value="IQ"/>
    <property type="match status" value="7"/>
</dbReference>
<feature type="compositionally biased region" description="Polar residues" evidence="5">
    <location>
        <begin position="1"/>
        <end position="19"/>
    </location>
</feature>
<dbReference type="GO" id="GO:0000278">
    <property type="term" value="P:mitotic cell cycle"/>
    <property type="evidence" value="ECO:0007669"/>
    <property type="project" value="TreeGrafter"/>
</dbReference>
<evidence type="ECO:0000313" key="7">
    <source>
        <dbReference type="Proteomes" id="UP001295423"/>
    </source>
</evidence>
<dbReference type="EMBL" id="CAKOGP040001881">
    <property type="protein sequence ID" value="CAJ1955091.1"/>
    <property type="molecule type" value="Genomic_DNA"/>
</dbReference>
<dbReference type="GO" id="GO:0051295">
    <property type="term" value="P:establishment of meiotic spindle localization"/>
    <property type="evidence" value="ECO:0007669"/>
    <property type="project" value="TreeGrafter"/>
</dbReference>
<reference evidence="6" key="1">
    <citation type="submission" date="2023-08" db="EMBL/GenBank/DDBJ databases">
        <authorList>
            <person name="Audoor S."/>
            <person name="Bilcke G."/>
        </authorList>
    </citation>
    <scope>NUCLEOTIDE SEQUENCE</scope>
</reference>
<evidence type="ECO:0000256" key="1">
    <source>
        <dbReference type="ARBA" id="ARBA00004496"/>
    </source>
</evidence>
<name>A0AAD2FWT7_9STRA</name>
<feature type="region of interest" description="Disordered" evidence="5">
    <location>
        <begin position="515"/>
        <end position="549"/>
    </location>
</feature>
<feature type="region of interest" description="Disordered" evidence="5">
    <location>
        <begin position="842"/>
        <end position="949"/>
    </location>
</feature>
<feature type="region of interest" description="Disordered" evidence="5">
    <location>
        <begin position="192"/>
        <end position="237"/>
    </location>
</feature>
<proteinExistence type="predicted"/>
<dbReference type="PROSITE" id="PS50096">
    <property type="entry name" value="IQ"/>
    <property type="match status" value="10"/>
</dbReference>
<feature type="compositionally biased region" description="Polar residues" evidence="5">
    <location>
        <begin position="604"/>
        <end position="613"/>
    </location>
</feature>
<sequence>MKQNSFRESPSPAHRSSSGAEGRWGGEDEMFVKTSSPRSPSKKQSSSARNSHSRNHTWTTRDTSRSKLFGMSDNHRQPPQQLANIKQQWNAQRDIPSGAVRNNRFLPKREPSPPTSPQLVHQKKQWDTTGIPRGSVSSKAFLMNNGEELLDEYRLSSPRRSQHFGGRRSLSSSGRDDAEARVYPFSPRISASASPVHLTKKQQTSQSADQQWNQSSLYGGFETSRPSPNSNCASPRKQFSDELEIQEGTKWRQHSSLSRYPVMDSSQMARTTEYSSSQMVHGQSSRTFEKNPTSEWEVHLPHLQNRVAPTNHTSEPFSGWKPSQEIRKGTVKDRVISPLGGTNTSSYCVSRAVPKLTKQAMAEEMDDDPWIIPPKAKANVSVGDWGHAVQSKSDDSEEWENPNTDWLQPNRAIDTADVKSELFESREEISSLLRDKDVVMTAASKKNLFDAFGQPLHDTNDRDMDIVMAAKRKGQGSSRVHDMLGSDNGFSAAFLDEDFEIQAFPDNPFESSFADLCEPNKLSDPEPPASSSGSSDGFEDTFYDAEPTFDDAPKEVETSYIVRTDAAPITQVGEPKRERKSIFNIFGSVRKDKDAKKTKPRFSFGSTNMGSRRTPTKAENDHRSRPPSKQMTDYTTEEQQKKSMNMGHRGADSHKSQSSKVNQKSVVQHRMESLTARKHHVTSGPFCAEDSQQIESGKRWEALVPSTSPTEVQDTERVTINSPKNTSTLNHPLTLQQDQLEQIYDGELSQKNPLCTERESTVSTASPDLQAQIERIADDRDNPNRKVQVVAQTDSTIETSPINGYESVHPDLNGLITGSSEDSDSVESRGLLNTGMVETQRPSKILPSGTDRKRKTEKLRRYGEVNSRFKESILHEINSSKPSHSHSRTLKNSRYTKEVQDRGIHFDPKPTNGSRHAKIKYNIAGSKVAKRHDLEDGPSTNKKRSKARNYARQRAGFMVGDVTHSNSSESVESVTLASVGSDIRVLRTILRRPRCPPVAEVSSQSRGGFPTFEEEILDPMQQAGLKMLSATIIPMQAQVRRFLAMRRALTRMWALIVIQAHTRRWIAEKHYRSTLQSAITIQAIVRGHLARDDLDFKHVCAIEIQRVMRGYMSTMKVYEDIYKITVIQSYVRMKQAVDTASWKMAHIVQLQSVFRGFLVRRRQEYQQICAIAIQANWRRFYHRLNYQFDLLDIIIAQSVLRKTMAKKKVEGIRRGRLDKAAAAIQSKWRQIRCTLLYVQDMADILVVQSTLRRYLARKRTRLIRDYWVIPAQAYARGYLGRRALEKHRAARKIQSAWRGFVSYADYMFCIADIVNVQKVARAWLARREANHARELNAAATTIQSACRVVLSKAQMSRVAEVREMEKLSRELAKREARAVTLIQTVVRGMQTQSAYIAFRAARRIQTFWRCRNLSNAYKYYRAAMTIQASFRGMKSRKETLILRGEILAATIIQSAWRGFVSYTDYIFTVSDIITVQRVFRGHMARRTKDGTKVQQALQKRRQKIAASTTIQKGVRGLLDQQRYWYTLGCTMQVQSWMRGRLVVLQFRREEKARVKLQSSARRFLARQEYVQRKFIFMLIQTAEQERSKKIEALVIQEQARNEVDDKRRHNAARIIQRFFMSVREEVDQLVRAAKRRKNWRKKKSSRRECGDENGADDLLEGAWLDAACDSNLENDPFLAQTIANIGSKLESRGSNKMIGVDGSRRSVGNCSNEDSSKSHQTSKKNLIPPSKSSTSTQNEFSKLTGSQTTFYRLPLARMRRMDSREMNEDLKLEEAFMDTKISNARKRRIAKKQTTTECKK</sequence>
<dbReference type="GO" id="GO:0007051">
    <property type="term" value="P:spindle organization"/>
    <property type="evidence" value="ECO:0007669"/>
    <property type="project" value="TreeGrafter"/>
</dbReference>
<dbReference type="InterPro" id="IPR000048">
    <property type="entry name" value="IQ_motif_EF-hand-BS"/>
</dbReference>
<evidence type="ECO:0000256" key="3">
    <source>
        <dbReference type="ARBA" id="ARBA00022737"/>
    </source>
</evidence>
<evidence type="ECO:0008006" key="8">
    <source>
        <dbReference type="Google" id="ProtNLM"/>
    </source>
</evidence>
<keyword evidence="2" id="KW-0963">Cytoplasm</keyword>
<feature type="region of interest" description="Disordered" evidence="5">
    <location>
        <begin position="158"/>
        <end position="177"/>
    </location>
</feature>
<accession>A0AAD2FWT7</accession>
<evidence type="ECO:0000313" key="6">
    <source>
        <dbReference type="EMBL" id="CAJ1955091.1"/>
    </source>
</evidence>
<feature type="region of interest" description="Disordered" evidence="5">
    <location>
        <begin position="1692"/>
        <end position="1743"/>
    </location>
</feature>
<feature type="compositionally biased region" description="Polar residues" evidence="5">
    <location>
        <begin position="201"/>
        <end position="217"/>
    </location>
</feature>
<feature type="region of interest" description="Disordered" evidence="5">
    <location>
        <begin position="594"/>
        <end position="662"/>
    </location>
</feature>
<keyword evidence="4" id="KW-0112">Calmodulin-binding</keyword>
<feature type="compositionally biased region" description="Basic and acidic residues" evidence="5">
    <location>
        <begin position="859"/>
        <end position="874"/>
    </location>
</feature>
<feature type="compositionally biased region" description="Polar residues" evidence="5">
    <location>
        <begin position="224"/>
        <end position="233"/>
    </location>
</feature>